<dbReference type="Pfam" id="PF06808">
    <property type="entry name" value="DctM"/>
    <property type="match status" value="1"/>
</dbReference>
<proteinExistence type="predicted"/>
<feature type="transmembrane region" description="Helical" evidence="7">
    <location>
        <begin position="134"/>
        <end position="157"/>
    </location>
</feature>
<evidence type="ECO:0000256" key="4">
    <source>
        <dbReference type="ARBA" id="ARBA00022692"/>
    </source>
</evidence>
<keyword evidence="3" id="KW-0997">Cell inner membrane</keyword>
<accession>A0A0G2Z9J8</accession>
<dbReference type="KEGG" id="kpf:IX53_05725"/>
<dbReference type="AlphaFoldDB" id="A0A0G2Z9J8"/>
<dbReference type="InterPro" id="IPR004681">
    <property type="entry name" value="TRAP_DctM"/>
</dbReference>
<dbReference type="EMBL" id="CP011232">
    <property type="protein sequence ID" value="AKI98290.1"/>
    <property type="molecule type" value="Genomic_DNA"/>
</dbReference>
<dbReference type="NCBIfam" id="TIGR00786">
    <property type="entry name" value="dctM"/>
    <property type="match status" value="1"/>
</dbReference>
<dbReference type="GO" id="GO:0022857">
    <property type="term" value="F:transmembrane transporter activity"/>
    <property type="evidence" value="ECO:0007669"/>
    <property type="project" value="TreeGrafter"/>
</dbReference>
<dbReference type="InterPro" id="IPR010656">
    <property type="entry name" value="DctM"/>
</dbReference>
<feature type="transmembrane region" description="Helical" evidence="7">
    <location>
        <begin position="304"/>
        <end position="324"/>
    </location>
</feature>
<evidence type="ECO:0000313" key="9">
    <source>
        <dbReference type="EMBL" id="AKI98290.1"/>
    </source>
</evidence>
<keyword evidence="6 7" id="KW-0472">Membrane</keyword>
<sequence length="424" mass="45654">MLTLYLVILFGLAFIGLPVAFSLGFSTLLYVQIGTRLPLTIVFQRMLAGIDSFPFMAIPFFMLAGMLMNEGGLNRRILEFSRALVGHFWGGLSAVSIVGSMIFAGISGSSVADASGLGSILIPAMKEEGYDPEFAASINAVSSTVGIIIPPSIPMILAGVATALSIRDLFLGGAIPGIIVGLGMLVISTMISKKRKYPKYQKVTFKELLKVFMKTLPALVEILIILGGILGGIFTPTEASVIAVVYAFILGKFVYRELKLKNLFEVFKKVAISSAIVLFIISTASAVTWVLAYSRLPQILADTLPHLFPTPTTMLIALGILFLIAGTFIDVSPGVILFGPILLPAVKVVGVDPVHFTVIMVFALAIGLFTPPVGTTLFISCYLAKTEIMPTVRESMLFFFEMVAILFLIILLPKLVMFLPSLAR</sequence>
<feature type="transmembrane region" description="Helical" evidence="7">
    <location>
        <begin position="169"/>
        <end position="191"/>
    </location>
</feature>
<feature type="transmembrane region" description="Helical" evidence="7">
    <location>
        <begin position="6"/>
        <end position="31"/>
    </location>
</feature>
<evidence type="ECO:0000256" key="7">
    <source>
        <dbReference type="SAM" id="Phobius"/>
    </source>
</evidence>
<feature type="transmembrane region" description="Helical" evidence="7">
    <location>
        <begin position="211"/>
        <end position="234"/>
    </location>
</feature>
<evidence type="ECO:0000256" key="2">
    <source>
        <dbReference type="ARBA" id="ARBA00022475"/>
    </source>
</evidence>
<comment type="subcellular location">
    <subcellularLocation>
        <location evidence="1">Cell inner membrane</location>
        <topology evidence="1">Multi-pass membrane protein</topology>
    </subcellularLocation>
</comment>
<evidence type="ECO:0000313" key="10">
    <source>
        <dbReference type="Proteomes" id="UP000035159"/>
    </source>
</evidence>
<keyword evidence="4 7" id="KW-0812">Transmembrane</keyword>
<evidence type="ECO:0000256" key="1">
    <source>
        <dbReference type="ARBA" id="ARBA00004429"/>
    </source>
</evidence>
<reference evidence="9 10" key="1">
    <citation type="submission" date="2015-04" db="EMBL/GenBank/DDBJ databases">
        <title>Complete Genome Sequence of Kosmotoga pacifica SLHLJ1.</title>
        <authorList>
            <person name="Jiang L.J."/>
            <person name="Shao Z.Z."/>
            <person name="Jebbar M."/>
        </authorList>
    </citation>
    <scope>NUCLEOTIDE SEQUENCE [LARGE SCALE GENOMIC DNA]</scope>
    <source>
        <strain evidence="9 10">SLHLJ1</strain>
    </source>
</reference>
<dbReference type="PANTHER" id="PTHR33362:SF2">
    <property type="entry name" value="TRAP TRANSPORTER LARGE PERMEASE PROTEIN"/>
    <property type="match status" value="1"/>
</dbReference>
<evidence type="ECO:0000256" key="6">
    <source>
        <dbReference type="ARBA" id="ARBA00023136"/>
    </source>
</evidence>
<gene>
    <name evidence="9" type="ORF">IX53_05725</name>
</gene>
<feature type="transmembrane region" description="Helical" evidence="7">
    <location>
        <begin position="52"/>
        <end position="69"/>
    </location>
</feature>
<dbReference type="Proteomes" id="UP000035159">
    <property type="component" value="Chromosome"/>
</dbReference>
<feature type="domain" description="TRAP C4-dicarboxylate transport system permease DctM subunit" evidence="8">
    <location>
        <begin position="6"/>
        <end position="415"/>
    </location>
</feature>
<evidence type="ECO:0000259" key="8">
    <source>
        <dbReference type="Pfam" id="PF06808"/>
    </source>
</evidence>
<dbReference type="PIRSF" id="PIRSF006066">
    <property type="entry name" value="HI0050"/>
    <property type="match status" value="1"/>
</dbReference>
<feature type="transmembrane region" description="Helical" evidence="7">
    <location>
        <begin position="356"/>
        <end position="384"/>
    </location>
</feature>
<keyword evidence="2" id="KW-1003">Cell membrane</keyword>
<feature type="transmembrane region" description="Helical" evidence="7">
    <location>
        <begin position="331"/>
        <end position="350"/>
    </location>
</feature>
<keyword evidence="10" id="KW-1185">Reference proteome</keyword>
<dbReference type="GO" id="GO:0005886">
    <property type="term" value="C:plasma membrane"/>
    <property type="evidence" value="ECO:0007669"/>
    <property type="project" value="UniProtKB-SubCell"/>
</dbReference>
<dbReference type="PANTHER" id="PTHR33362">
    <property type="entry name" value="SIALIC ACID TRAP TRANSPORTER PERMEASE PROTEIN SIAT-RELATED"/>
    <property type="match status" value="1"/>
</dbReference>
<organism evidence="9 10">
    <name type="scientific">Kosmotoga pacifica</name>
    <dbReference type="NCBI Taxonomy" id="1330330"/>
    <lineage>
        <taxon>Bacteria</taxon>
        <taxon>Thermotogati</taxon>
        <taxon>Thermotogota</taxon>
        <taxon>Thermotogae</taxon>
        <taxon>Kosmotogales</taxon>
        <taxon>Kosmotogaceae</taxon>
        <taxon>Kosmotoga</taxon>
    </lineage>
</organism>
<dbReference type="STRING" id="1330330.IX53_05725"/>
<evidence type="ECO:0000256" key="5">
    <source>
        <dbReference type="ARBA" id="ARBA00022989"/>
    </source>
</evidence>
<name>A0A0G2Z9J8_9BACT</name>
<protein>
    <recommendedName>
        <fullName evidence="8">TRAP C4-dicarboxylate transport system permease DctM subunit domain-containing protein</fullName>
    </recommendedName>
</protein>
<feature type="transmembrane region" description="Helical" evidence="7">
    <location>
        <begin position="396"/>
        <end position="419"/>
    </location>
</feature>
<evidence type="ECO:0000256" key="3">
    <source>
        <dbReference type="ARBA" id="ARBA00022519"/>
    </source>
</evidence>
<feature type="transmembrane region" description="Helical" evidence="7">
    <location>
        <begin position="89"/>
        <end position="122"/>
    </location>
</feature>
<dbReference type="PATRIC" id="fig|1330330.3.peg.1158"/>
<keyword evidence="5 7" id="KW-1133">Transmembrane helix</keyword>
<feature type="transmembrane region" description="Helical" evidence="7">
    <location>
        <begin position="270"/>
        <end position="292"/>
    </location>
</feature>